<dbReference type="PIRSF" id="PIRSF002854">
    <property type="entry name" value="MetQ"/>
    <property type="match status" value="1"/>
</dbReference>
<comment type="subcellular location">
    <subcellularLocation>
        <location evidence="1">Membrane</location>
        <topology evidence="1">Lipid-anchor</topology>
    </subcellularLocation>
</comment>
<evidence type="ECO:0000313" key="9">
    <source>
        <dbReference type="EMBL" id="PKY91951.1"/>
    </source>
</evidence>
<dbReference type="PANTHER" id="PTHR30429:SF1">
    <property type="entry name" value="D-METHIONINE-BINDING LIPOPROTEIN METQ-RELATED"/>
    <property type="match status" value="1"/>
</dbReference>
<dbReference type="Proteomes" id="UP000234775">
    <property type="component" value="Unassembled WGS sequence"/>
</dbReference>
<reference evidence="9 10" key="1">
    <citation type="submission" date="2017-12" db="EMBL/GenBank/DDBJ databases">
        <title>Phylogenetic diversity of female urinary microbiome.</title>
        <authorList>
            <person name="Thomas-White K."/>
            <person name="Wolfe A.J."/>
        </authorList>
    </citation>
    <scope>NUCLEOTIDE SEQUENCE [LARGE SCALE GENOMIC DNA]</scope>
    <source>
        <strain evidence="9 10">UMB0844</strain>
    </source>
</reference>
<keyword evidence="3" id="KW-0472">Membrane</keyword>
<keyword evidence="10" id="KW-1185">Reference proteome</keyword>
<dbReference type="GO" id="GO:0016020">
    <property type="term" value="C:membrane"/>
    <property type="evidence" value="ECO:0007669"/>
    <property type="project" value="UniProtKB-SubCell"/>
</dbReference>
<comment type="similarity">
    <text evidence="6">Belongs to the nlpA lipoprotein family.</text>
</comment>
<dbReference type="KEGG" id="acg:AWM71_02895"/>
<dbReference type="PANTHER" id="PTHR30429">
    <property type="entry name" value="D-METHIONINE-BINDING LIPOPROTEIN METQ"/>
    <property type="match status" value="1"/>
</dbReference>
<dbReference type="InterPro" id="IPR004872">
    <property type="entry name" value="Lipoprotein_NlpA"/>
</dbReference>
<gene>
    <name evidence="9" type="ORF">CYJ27_00460</name>
</gene>
<dbReference type="Gene3D" id="3.40.190.10">
    <property type="entry name" value="Periplasmic binding protein-like II"/>
    <property type="match status" value="2"/>
</dbReference>
<name>A0A0X8F7P0_9LACT</name>
<proteinExistence type="inferred from homology"/>
<evidence type="ECO:0000256" key="2">
    <source>
        <dbReference type="ARBA" id="ARBA00022729"/>
    </source>
</evidence>
<organism evidence="9 10">
    <name type="scientific">Aerococcus christensenii</name>
    <dbReference type="NCBI Taxonomy" id="87541"/>
    <lineage>
        <taxon>Bacteria</taxon>
        <taxon>Bacillati</taxon>
        <taxon>Bacillota</taxon>
        <taxon>Bacilli</taxon>
        <taxon>Lactobacillales</taxon>
        <taxon>Aerococcaceae</taxon>
        <taxon>Aerococcus</taxon>
    </lineage>
</organism>
<evidence type="ECO:0000313" key="10">
    <source>
        <dbReference type="Proteomes" id="UP000234775"/>
    </source>
</evidence>
<dbReference type="RefSeq" id="WP_060776578.1">
    <property type="nucleotide sequence ID" value="NZ_CP014159.1"/>
</dbReference>
<accession>A0A0X8F7P0</accession>
<dbReference type="PROSITE" id="PS51257">
    <property type="entry name" value="PROKAR_LIPOPROTEIN"/>
    <property type="match status" value="1"/>
</dbReference>
<feature type="lipid moiety-binding region" description="S-diacylglycerol cysteine" evidence="7">
    <location>
        <position position="20"/>
    </location>
</feature>
<feature type="signal peptide" evidence="8">
    <location>
        <begin position="1"/>
        <end position="21"/>
    </location>
</feature>
<sequence length="273" mass="29958">MKTWKKVVVSILGLVALAGCGQSKTDTHKVKLGVVGDDTRVFDSLKDSLDKEGIQLEYVKFTDYNQPNQALAQGEIDLNAFQHQVFLDKYNDQFKTDLVSIGNTVVAPLGIYSNKYKDIKDIPDNATVAIPNDVTNGGRALILLESAGFIEVDDKAGITPTINDITAYHKPLKIKEMNASQTARSLEDTDIAVINSGYAVDSGLNPTSDALFLEPVDERSKPYVNIIVAKKEDKDNPIFAKIVTAYQQESTKKVIEETSKGASIAAWEQFGRK</sequence>
<dbReference type="AlphaFoldDB" id="A0A0X8F7P0"/>
<protein>
    <recommendedName>
        <fullName evidence="6">Lipoprotein</fullName>
    </recommendedName>
</protein>
<evidence type="ECO:0000256" key="3">
    <source>
        <dbReference type="ARBA" id="ARBA00023136"/>
    </source>
</evidence>
<evidence type="ECO:0000256" key="4">
    <source>
        <dbReference type="ARBA" id="ARBA00023139"/>
    </source>
</evidence>
<evidence type="ECO:0000256" key="1">
    <source>
        <dbReference type="ARBA" id="ARBA00004635"/>
    </source>
</evidence>
<dbReference type="EMBL" id="PKGZ01000001">
    <property type="protein sequence ID" value="PKY91951.1"/>
    <property type="molecule type" value="Genomic_DNA"/>
</dbReference>
<evidence type="ECO:0000256" key="6">
    <source>
        <dbReference type="PIRNR" id="PIRNR002854"/>
    </source>
</evidence>
<keyword evidence="4" id="KW-0564">Palmitate</keyword>
<evidence type="ECO:0000256" key="8">
    <source>
        <dbReference type="SAM" id="SignalP"/>
    </source>
</evidence>
<keyword evidence="2 8" id="KW-0732">Signal</keyword>
<feature type="chain" id="PRO_5039536879" description="Lipoprotein" evidence="8">
    <location>
        <begin position="22"/>
        <end position="273"/>
    </location>
</feature>
<evidence type="ECO:0000256" key="5">
    <source>
        <dbReference type="ARBA" id="ARBA00023288"/>
    </source>
</evidence>
<dbReference type="SUPFAM" id="SSF53850">
    <property type="entry name" value="Periplasmic binding protein-like II"/>
    <property type="match status" value="1"/>
</dbReference>
<evidence type="ECO:0000256" key="7">
    <source>
        <dbReference type="PIRSR" id="PIRSR002854-1"/>
    </source>
</evidence>
<comment type="caution">
    <text evidence="9">The sequence shown here is derived from an EMBL/GenBank/DDBJ whole genome shotgun (WGS) entry which is preliminary data.</text>
</comment>
<dbReference type="Pfam" id="PF03180">
    <property type="entry name" value="Lipoprotein_9"/>
    <property type="match status" value="1"/>
</dbReference>
<keyword evidence="5 6" id="KW-0449">Lipoprotein</keyword>